<evidence type="ECO:0000313" key="2">
    <source>
        <dbReference type="Proteomes" id="UP000076858"/>
    </source>
</evidence>
<proteinExistence type="predicted"/>
<keyword evidence="2" id="KW-1185">Reference proteome</keyword>
<name>A0A164QJ41_9CRUS</name>
<dbReference type="AlphaFoldDB" id="A0A164QJ41"/>
<evidence type="ECO:0000313" key="1">
    <source>
        <dbReference type="EMBL" id="KZS07801.1"/>
    </source>
</evidence>
<sequence>MLSGTLKQMEGYDVGKHPLVLKLIQGIFNSTAPSGILPVPPSTLYLQAHAEQRFSGWYWEYARGGTPRRFA</sequence>
<gene>
    <name evidence="1" type="ORF">APZ42_028422</name>
</gene>
<dbReference type="Proteomes" id="UP000076858">
    <property type="component" value="Unassembled WGS sequence"/>
</dbReference>
<protein>
    <submittedName>
        <fullName evidence="1">Uncharacterized protein</fullName>
    </submittedName>
</protein>
<organism evidence="1 2">
    <name type="scientific">Daphnia magna</name>
    <dbReference type="NCBI Taxonomy" id="35525"/>
    <lineage>
        <taxon>Eukaryota</taxon>
        <taxon>Metazoa</taxon>
        <taxon>Ecdysozoa</taxon>
        <taxon>Arthropoda</taxon>
        <taxon>Crustacea</taxon>
        <taxon>Branchiopoda</taxon>
        <taxon>Diplostraca</taxon>
        <taxon>Cladocera</taxon>
        <taxon>Anomopoda</taxon>
        <taxon>Daphniidae</taxon>
        <taxon>Daphnia</taxon>
    </lineage>
</organism>
<reference evidence="1 2" key="1">
    <citation type="submission" date="2016-03" db="EMBL/GenBank/DDBJ databases">
        <title>EvidentialGene: Evidence-directed Construction of Genes on Genomes.</title>
        <authorList>
            <person name="Gilbert D.G."/>
            <person name="Choi J.-H."/>
            <person name="Mockaitis K."/>
            <person name="Colbourne J."/>
            <person name="Pfrender M."/>
        </authorList>
    </citation>
    <scope>NUCLEOTIDE SEQUENCE [LARGE SCALE GENOMIC DNA]</scope>
    <source>
        <strain evidence="1 2">Xinb3</strain>
        <tissue evidence="1">Complete organism</tissue>
    </source>
</reference>
<comment type="caution">
    <text evidence="1">The sequence shown here is derived from an EMBL/GenBank/DDBJ whole genome shotgun (WGS) entry which is preliminary data.</text>
</comment>
<accession>A0A164QJ41</accession>
<dbReference type="EMBL" id="LRGB01002387">
    <property type="protein sequence ID" value="KZS07801.1"/>
    <property type="molecule type" value="Genomic_DNA"/>
</dbReference>